<evidence type="ECO:0000256" key="2">
    <source>
        <dbReference type="ARBA" id="ARBA00022628"/>
    </source>
</evidence>
<evidence type="ECO:0000256" key="4">
    <source>
        <dbReference type="ARBA" id="ARBA00023285"/>
    </source>
</evidence>
<dbReference type="Proteomes" id="UP000192520">
    <property type="component" value="Unassembled WGS sequence"/>
</dbReference>
<evidence type="ECO:0000256" key="1">
    <source>
        <dbReference type="ARBA" id="ARBA00001922"/>
    </source>
</evidence>
<name>A0A1W9NYD3_UNCC3</name>
<dbReference type="PANTHER" id="PTHR43371">
    <property type="entry name" value="VITAMIN B12-DEPENDENT RIBONUCLEOTIDE REDUCTASE"/>
    <property type="match status" value="1"/>
</dbReference>
<reference evidence="7" key="1">
    <citation type="submission" date="2017-03" db="EMBL/GenBank/DDBJ databases">
        <title>Novel pathways for hydrocarbon cycling and metabolic interdependencies in hydrothermal sediment communities.</title>
        <authorList>
            <person name="Dombrowski N."/>
            <person name="Seitz K."/>
            <person name="Teske A."/>
            <person name="Baker B."/>
        </authorList>
    </citation>
    <scope>NUCLEOTIDE SEQUENCE [LARGE SCALE GENOMIC DNA]</scope>
</reference>
<sequence>MKLAKERGSFPNFPLSLWPQRNYSELRNAMVTTIAPTGTISIIAGCSPGIEPLFGLGYVQKNVMRQGDELVEVNPLFREIAKRKGFYSEKLMRRVAEKGSVQEEDEVPDEYKSLFKTAYEIDPVWHLRIQAAFQKHTDSAVSKTVNLPHSATVDKVKEVYLLAWKLGCKGVTVYRDRCRQDQVMNIGVKS</sequence>
<evidence type="ECO:0000313" key="7">
    <source>
        <dbReference type="Proteomes" id="UP000192520"/>
    </source>
</evidence>
<dbReference type="InterPro" id="IPR000788">
    <property type="entry name" value="RNR_lg_C"/>
</dbReference>
<keyword evidence="3" id="KW-0560">Oxidoreductase</keyword>
<dbReference type="SUPFAM" id="SSF51998">
    <property type="entry name" value="PFL-like glycyl radical enzymes"/>
    <property type="match status" value="1"/>
</dbReference>
<dbReference type="InterPro" id="IPR050862">
    <property type="entry name" value="RdRp_reductase_class-2"/>
</dbReference>
<protein>
    <recommendedName>
        <fullName evidence="5">Ribonucleotide reductase large subunit C-terminal domain-containing protein</fullName>
    </recommendedName>
</protein>
<keyword evidence="4" id="KW-0170">Cobalt</keyword>
<dbReference type="GO" id="GO:0004748">
    <property type="term" value="F:ribonucleoside-diphosphate reductase activity, thioredoxin disulfide as acceptor"/>
    <property type="evidence" value="ECO:0007669"/>
    <property type="project" value="TreeGrafter"/>
</dbReference>
<proteinExistence type="predicted"/>
<comment type="caution">
    <text evidence="6">The sequence shown here is derived from an EMBL/GenBank/DDBJ whole genome shotgun (WGS) entry which is preliminary data.</text>
</comment>
<evidence type="ECO:0000259" key="5">
    <source>
        <dbReference type="Pfam" id="PF02867"/>
    </source>
</evidence>
<dbReference type="EMBL" id="MZGJ01000007">
    <property type="protein sequence ID" value="OQX51156.1"/>
    <property type="molecule type" value="Genomic_DNA"/>
</dbReference>
<feature type="domain" description="Ribonucleotide reductase large subunit C-terminal" evidence="5">
    <location>
        <begin position="26"/>
        <end position="174"/>
    </location>
</feature>
<gene>
    <name evidence="6" type="ORF">B5M47_01815</name>
</gene>
<organism evidence="6 7">
    <name type="scientific">candidate division CPR3 bacterium 4484_211</name>
    <dbReference type="NCBI Taxonomy" id="1968527"/>
    <lineage>
        <taxon>Bacteria</taxon>
        <taxon>Bacteria division CPR3</taxon>
    </lineage>
</organism>
<dbReference type="AlphaFoldDB" id="A0A1W9NYD3"/>
<dbReference type="PANTHER" id="PTHR43371:SF1">
    <property type="entry name" value="RIBONUCLEOSIDE-DIPHOSPHATE REDUCTASE"/>
    <property type="match status" value="1"/>
</dbReference>
<keyword evidence="2" id="KW-0846">Cobalamin</keyword>
<dbReference type="GO" id="GO:0031419">
    <property type="term" value="F:cobalamin binding"/>
    <property type="evidence" value="ECO:0007669"/>
    <property type="project" value="UniProtKB-KW"/>
</dbReference>
<evidence type="ECO:0000256" key="3">
    <source>
        <dbReference type="ARBA" id="ARBA00023002"/>
    </source>
</evidence>
<dbReference type="STRING" id="1968527.B5M47_01815"/>
<dbReference type="Gene3D" id="3.20.70.20">
    <property type="match status" value="1"/>
</dbReference>
<accession>A0A1W9NYD3</accession>
<evidence type="ECO:0000313" key="6">
    <source>
        <dbReference type="EMBL" id="OQX51156.1"/>
    </source>
</evidence>
<dbReference type="Pfam" id="PF02867">
    <property type="entry name" value="Ribonuc_red_lgC"/>
    <property type="match status" value="1"/>
</dbReference>
<comment type="cofactor">
    <cofactor evidence="1">
        <name>adenosylcob(III)alamin</name>
        <dbReference type="ChEBI" id="CHEBI:18408"/>
    </cofactor>
</comment>